<accession>A0A923HBB4</accession>
<dbReference type="PANTHER" id="PTHR43158:SF2">
    <property type="entry name" value="SKFA PEPTIDE EXPORT ATP-BINDING PROTEIN SKFE"/>
    <property type="match status" value="1"/>
</dbReference>
<dbReference type="InterPro" id="IPR003439">
    <property type="entry name" value="ABC_transporter-like_ATP-bd"/>
</dbReference>
<keyword evidence="5" id="KW-1185">Reference proteome</keyword>
<dbReference type="RefSeq" id="WP_186910688.1">
    <property type="nucleotide sequence ID" value="NZ_JACOFV010000001.1"/>
</dbReference>
<dbReference type="EMBL" id="JACOFV010000001">
    <property type="protein sequence ID" value="MBC3860761.1"/>
    <property type="molecule type" value="Genomic_DNA"/>
</dbReference>
<evidence type="ECO:0000259" key="3">
    <source>
        <dbReference type="Pfam" id="PF00005"/>
    </source>
</evidence>
<dbReference type="InterPro" id="IPR027417">
    <property type="entry name" value="P-loop_NTPase"/>
</dbReference>
<evidence type="ECO:0000313" key="4">
    <source>
        <dbReference type="EMBL" id="MBC3860761.1"/>
    </source>
</evidence>
<evidence type="ECO:0000313" key="5">
    <source>
        <dbReference type="Proteomes" id="UP000634011"/>
    </source>
</evidence>
<name>A0A923HBB4_9BURK</name>
<reference evidence="4" key="1">
    <citation type="submission" date="2020-08" db="EMBL/GenBank/DDBJ databases">
        <title>Novel species isolated from subtropical streams in China.</title>
        <authorList>
            <person name="Lu H."/>
        </authorList>
    </citation>
    <scope>NUCLEOTIDE SEQUENCE</scope>
    <source>
        <strain evidence="4">KACC 12607</strain>
    </source>
</reference>
<protein>
    <submittedName>
        <fullName evidence="4">ABC transporter ATP-binding protein</fullName>
    </submittedName>
</protein>
<sequence>MSQEPLLTINKLSFHYPENKLFTDLSATIYPGITLIQGDDGCGKTTLLKLLTGRLPISNGELCIAETDSIQHAVDYRKQAFWVDAHSHEFDNAIVETYLSTLAESYPDFHEKNLQHAIEGLSLAPHLEKQFFMLSTGTRRKVWLAAALSVGCPVIALDDPFAGVDKLSMQFFTKTLDQRLEKPQQAWIIASYIVLDMVCQAKIIELS</sequence>
<dbReference type="Pfam" id="PF00005">
    <property type="entry name" value="ABC_tran"/>
    <property type="match status" value="1"/>
</dbReference>
<proteinExistence type="predicted"/>
<dbReference type="SUPFAM" id="SSF52540">
    <property type="entry name" value="P-loop containing nucleoside triphosphate hydrolases"/>
    <property type="match status" value="1"/>
</dbReference>
<keyword evidence="1" id="KW-0547">Nucleotide-binding</keyword>
<dbReference type="Gene3D" id="3.40.50.300">
    <property type="entry name" value="P-loop containing nucleotide triphosphate hydrolases"/>
    <property type="match status" value="1"/>
</dbReference>
<organism evidence="4 5">
    <name type="scientific">Undibacterium jejuense</name>
    <dbReference type="NCBI Taxonomy" id="1344949"/>
    <lineage>
        <taxon>Bacteria</taxon>
        <taxon>Pseudomonadati</taxon>
        <taxon>Pseudomonadota</taxon>
        <taxon>Betaproteobacteria</taxon>
        <taxon>Burkholderiales</taxon>
        <taxon>Oxalobacteraceae</taxon>
        <taxon>Undibacterium</taxon>
    </lineage>
</organism>
<dbReference type="GO" id="GO:0016887">
    <property type="term" value="F:ATP hydrolysis activity"/>
    <property type="evidence" value="ECO:0007669"/>
    <property type="project" value="InterPro"/>
</dbReference>
<comment type="caution">
    <text evidence="4">The sequence shown here is derived from an EMBL/GenBank/DDBJ whole genome shotgun (WGS) entry which is preliminary data.</text>
</comment>
<keyword evidence="2 4" id="KW-0067">ATP-binding</keyword>
<feature type="domain" description="ABC transporter" evidence="3">
    <location>
        <begin position="23"/>
        <end position="162"/>
    </location>
</feature>
<evidence type="ECO:0000256" key="1">
    <source>
        <dbReference type="ARBA" id="ARBA00022741"/>
    </source>
</evidence>
<dbReference type="AlphaFoldDB" id="A0A923HBB4"/>
<gene>
    <name evidence="4" type="ORF">H8K32_01515</name>
</gene>
<dbReference type="Proteomes" id="UP000634011">
    <property type="component" value="Unassembled WGS sequence"/>
</dbReference>
<evidence type="ECO:0000256" key="2">
    <source>
        <dbReference type="ARBA" id="ARBA00022840"/>
    </source>
</evidence>
<dbReference type="GO" id="GO:0005524">
    <property type="term" value="F:ATP binding"/>
    <property type="evidence" value="ECO:0007669"/>
    <property type="project" value="UniProtKB-KW"/>
</dbReference>
<dbReference type="PANTHER" id="PTHR43158">
    <property type="entry name" value="SKFA PEPTIDE EXPORT ATP-BINDING PROTEIN SKFE"/>
    <property type="match status" value="1"/>
</dbReference>